<dbReference type="InterPro" id="IPR016794">
    <property type="entry name" value="UCP21603_acetyltransf"/>
</dbReference>
<reference evidence="2" key="1">
    <citation type="submission" date="2020-05" db="EMBL/GenBank/DDBJ databases">
        <authorList>
            <person name="Chiriac C."/>
            <person name="Salcher M."/>
            <person name="Ghai R."/>
            <person name="Kavagutti S V."/>
        </authorList>
    </citation>
    <scope>NUCLEOTIDE SEQUENCE</scope>
</reference>
<dbReference type="GO" id="GO:0016747">
    <property type="term" value="F:acyltransferase activity, transferring groups other than amino-acyl groups"/>
    <property type="evidence" value="ECO:0007669"/>
    <property type="project" value="InterPro"/>
</dbReference>
<organism evidence="2">
    <name type="scientific">freshwater metagenome</name>
    <dbReference type="NCBI Taxonomy" id="449393"/>
    <lineage>
        <taxon>unclassified sequences</taxon>
        <taxon>metagenomes</taxon>
        <taxon>ecological metagenomes</taxon>
    </lineage>
</organism>
<dbReference type="EMBL" id="CAFBLM010000003">
    <property type="protein sequence ID" value="CAB4859105.1"/>
    <property type="molecule type" value="Genomic_DNA"/>
</dbReference>
<evidence type="ECO:0000259" key="1">
    <source>
        <dbReference type="PROSITE" id="PS51186"/>
    </source>
</evidence>
<dbReference type="InterPro" id="IPR016181">
    <property type="entry name" value="Acyl_CoA_acyltransferase"/>
</dbReference>
<sequence>MTTDEHVGTTFALRELTASDLPALNSLLERDPVRHCFVAHRVHASAMQIWRLGGQIWGWFEGQTLVSALYNGANLVPVEATDAALFAFADRSRKFGRRCSSIVGPREHVAELWRLLSPSWGPARDERMNQPVMTMAAEPLIAADSAVRVVREDELDILLPACVAMFTEEVGIEPTRGESLSVYRARIAELIRSGKALARIENGEVIFKAEIGATSAQACQIQGVWVDPRFRGQSISAPGMAAVASYAREKFAPLVSLYVNDYNTAARRSYLTAGFVHTDTFASVLF</sequence>
<feature type="domain" description="N-acetyltransferase" evidence="1">
    <location>
        <begin position="145"/>
        <end position="286"/>
    </location>
</feature>
<dbReference type="Pfam" id="PF13312">
    <property type="entry name" value="DUF4081"/>
    <property type="match status" value="1"/>
</dbReference>
<dbReference type="PROSITE" id="PS51186">
    <property type="entry name" value="GNAT"/>
    <property type="match status" value="1"/>
</dbReference>
<gene>
    <name evidence="2" type="ORF">UFOPK3401_00146</name>
</gene>
<dbReference type="InterPro" id="IPR000182">
    <property type="entry name" value="GNAT_dom"/>
</dbReference>
<dbReference type="InterPro" id="IPR025289">
    <property type="entry name" value="DUF4081"/>
</dbReference>
<dbReference type="PIRSF" id="PIRSF021603">
    <property type="entry name" value="UCP21603_acetyltransf"/>
    <property type="match status" value="1"/>
</dbReference>
<name>A0A6J7CQ89_9ZZZZ</name>
<accession>A0A6J7CQ89</accession>
<dbReference type="SUPFAM" id="SSF55729">
    <property type="entry name" value="Acyl-CoA N-acyltransferases (Nat)"/>
    <property type="match status" value="1"/>
</dbReference>
<dbReference type="AlphaFoldDB" id="A0A6J7CQ89"/>
<protein>
    <submittedName>
        <fullName evidence="2">Unannotated protein</fullName>
    </submittedName>
</protein>
<evidence type="ECO:0000313" key="2">
    <source>
        <dbReference type="EMBL" id="CAB4859105.1"/>
    </source>
</evidence>
<dbReference type="Gene3D" id="3.40.630.30">
    <property type="match status" value="1"/>
</dbReference>
<dbReference type="Pfam" id="PF00583">
    <property type="entry name" value="Acetyltransf_1"/>
    <property type="match status" value="1"/>
</dbReference>
<proteinExistence type="predicted"/>